<dbReference type="InterPro" id="IPR036397">
    <property type="entry name" value="RNaseH_sf"/>
</dbReference>
<evidence type="ECO:0000256" key="4">
    <source>
        <dbReference type="ARBA" id="ARBA00022759"/>
    </source>
</evidence>
<dbReference type="GO" id="GO:0004519">
    <property type="term" value="F:endonuclease activity"/>
    <property type="evidence" value="ECO:0007669"/>
    <property type="project" value="UniProtKB-KW"/>
</dbReference>
<dbReference type="Gene3D" id="3.30.420.10">
    <property type="entry name" value="Ribonuclease H-like superfamily/Ribonuclease H"/>
    <property type="match status" value="1"/>
</dbReference>
<evidence type="ECO:0000256" key="2">
    <source>
        <dbReference type="ARBA" id="ARBA00022695"/>
    </source>
</evidence>
<evidence type="ECO:0000256" key="5">
    <source>
        <dbReference type="SAM" id="MobiDB-lite"/>
    </source>
</evidence>
<proteinExistence type="predicted"/>
<dbReference type="Gene3D" id="3.30.70.270">
    <property type="match status" value="1"/>
</dbReference>
<dbReference type="Gene3D" id="2.40.70.10">
    <property type="entry name" value="Acid Proteases"/>
    <property type="match status" value="1"/>
</dbReference>
<dbReference type="SUPFAM" id="SSF53098">
    <property type="entry name" value="Ribonuclease H-like"/>
    <property type="match status" value="1"/>
</dbReference>
<keyword evidence="4" id="KW-0255">Endonuclease</keyword>
<evidence type="ECO:0000256" key="1">
    <source>
        <dbReference type="ARBA" id="ARBA00022679"/>
    </source>
</evidence>
<keyword evidence="1" id="KW-0808">Transferase</keyword>
<gene>
    <name evidence="6" type="ORF">Tci_037113</name>
</gene>
<dbReference type="InterPro" id="IPR043502">
    <property type="entry name" value="DNA/RNA_pol_sf"/>
</dbReference>
<dbReference type="InterPro" id="IPR043128">
    <property type="entry name" value="Rev_trsase/Diguanyl_cyclase"/>
</dbReference>
<feature type="compositionally biased region" description="Polar residues" evidence="5">
    <location>
        <begin position="724"/>
        <end position="735"/>
    </location>
</feature>
<dbReference type="PANTHER" id="PTHR37984">
    <property type="entry name" value="PROTEIN CBG26694"/>
    <property type="match status" value="1"/>
</dbReference>
<keyword evidence="4" id="KW-0378">Hydrolase</keyword>
<comment type="caution">
    <text evidence="6">The sequence shown here is derived from an EMBL/GenBank/DDBJ whole genome shotgun (WGS) entry which is preliminary data.</text>
</comment>
<dbReference type="SUPFAM" id="SSF56672">
    <property type="entry name" value="DNA/RNA polymerases"/>
    <property type="match status" value="1"/>
</dbReference>
<dbReference type="FunFam" id="3.30.70.270:FF:000063">
    <property type="entry name" value="Zinc knuckle domaincontaining protein"/>
    <property type="match status" value="1"/>
</dbReference>
<dbReference type="InterPro" id="IPR021109">
    <property type="entry name" value="Peptidase_aspartic_dom_sf"/>
</dbReference>
<evidence type="ECO:0000313" key="6">
    <source>
        <dbReference type="EMBL" id="GEU65135.1"/>
    </source>
</evidence>
<dbReference type="GO" id="GO:0003676">
    <property type="term" value="F:nucleic acid binding"/>
    <property type="evidence" value="ECO:0007669"/>
    <property type="project" value="InterPro"/>
</dbReference>
<reference evidence="6" key="1">
    <citation type="journal article" date="2019" name="Sci. Rep.">
        <title>Draft genome of Tanacetum cinerariifolium, the natural source of mosquito coil.</title>
        <authorList>
            <person name="Yamashiro T."/>
            <person name="Shiraishi A."/>
            <person name="Satake H."/>
            <person name="Nakayama K."/>
        </authorList>
    </citation>
    <scope>NUCLEOTIDE SEQUENCE</scope>
</reference>
<keyword evidence="2" id="KW-0548">Nucleotidyltransferase</keyword>
<feature type="compositionally biased region" description="Low complexity" evidence="5">
    <location>
        <begin position="876"/>
        <end position="888"/>
    </location>
</feature>
<feature type="region of interest" description="Disordered" evidence="5">
    <location>
        <begin position="694"/>
        <end position="735"/>
    </location>
</feature>
<dbReference type="AlphaFoldDB" id="A0A6L2LYB6"/>
<feature type="region of interest" description="Disordered" evidence="5">
    <location>
        <begin position="876"/>
        <end position="925"/>
    </location>
</feature>
<dbReference type="InterPro" id="IPR050951">
    <property type="entry name" value="Retrovirus_Pol_polyprotein"/>
</dbReference>
<feature type="compositionally biased region" description="Acidic residues" evidence="5">
    <location>
        <begin position="910"/>
        <end position="922"/>
    </location>
</feature>
<dbReference type="EMBL" id="BKCJ010005145">
    <property type="protein sequence ID" value="GEU65135.1"/>
    <property type="molecule type" value="Genomic_DNA"/>
</dbReference>
<dbReference type="InterPro" id="IPR012337">
    <property type="entry name" value="RNaseH-like_sf"/>
</dbReference>
<name>A0A6L2LYB6_TANCI</name>
<organism evidence="6">
    <name type="scientific">Tanacetum cinerariifolium</name>
    <name type="common">Dalmatian daisy</name>
    <name type="synonym">Chrysanthemum cinerariifolium</name>
    <dbReference type="NCBI Taxonomy" id="118510"/>
    <lineage>
        <taxon>Eukaryota</taxon>
        <taxon>Viridiplantae</taxon>
        <taxon>Streptophyta</taxon>
        <taxon>Embryophyta</taxon>
        <taxon>Tracheophyta</taxon>
        <taxon>Spermatophyta</taxon>
        <taxon>Magnoliopsida</taxon>
        <taxon>eudicotyledons</taxon>
        <taxon>Gunneridae</taxon>
        <taxon>Pentapetalae</taxon>
        <taxon>asterids</taxon>
        <taxon>campanulids</taxon>
        <taxon>Asterales</taxon>
        <taxon>Asteraceae</taxon>
        <taxon>Asteroideae</taxon>
        <taxon>Anthemideae</taxon>
        <taxon>Anthemidinae</taxon>
        <taxon>Tanacetum</taxon>
    </lineage>
</organism>
<feature type="compositionally biased region" description="Basic and acidic residues" evidence="5">
    <location>
        <begin position="890"/>
        <end position="909"/>
    </location>
</feature>
<evidence type="ECO:0000256" key="3">
    <source>
        <dbReference type="ARBA" id="ARBA00022722"/>
    </source>
</evidence>
<dbReference type="GO" id="GO:0016779">
    <property type="term" value="F:nucleotidyltransferase activity"/>
    <property type="evidence" value="ECO:0007669"/>
    <property type="project" value="UniProtKB-KW"/>
</dbReference>
<keyword evidence="3" id="KW-0540">Nuclease</keyword>
<protein>
    <submittedName>
        <fullName evidence="6">Uncharacterized protein</fullName>
    </submittedName>
</protein>
<feature type="compositionally biased region" description="Polar residues" evidence="5">
    <location>
        <begin position="701"/>
        <end position="713"/>
    </location>
</feature>
<dbReference type="Gene3D" id="3.10.10.10">
    <property type="entry name" value="HIV Type 1 Reverse Transcriptase, subunit A, domain 1"/>
    <property type="match status" value="1"/>
</dbReference>
<dbReference type="PANTHER" id="PTHR37984:SF5">
    <property type="entry name" value="PROTEIN NYNRIN-LIKE"/>
    <property type="match status" value="1"/>
</dbReference>
<sequence length="1267" mass="141793">MRTRNSYYLNNSSVTISRRQNKRRTPNVVEPELRTIVEVAPMADNRTMEELLQAPTEGYGETIVILEINADHFEIKTNLLQLVQANPYHGFERDNPHTHINNFKRVTLTLKFRDVPNDVIKLMMFPYSLEGSARVCNHPSVYVVTGTYNQVAPQNRASNYMAPPGFASMQNSKNSDAPQKAFRKAQRSRQISYSMLFLGNGYRSITHPKGVAEDIFVKVGKFHFLTDFVVVDFEADPRVPLILGRSFWRTGRALIDVFGEEITLRVKEEAVTFNLNQTTRYSSTYDDLSQGEVAKAKSSIEEPLELELKDLPSHLEYAYLEGVDNLPVIIVKDLKDNEKEALLKVLKSHKRAIGKSPTSRVNPKIHEVIKKEVIKLLDVGMIYPISDSPWVSPIHCVPQKGGTTIVENENNELIPTRLEVDRAKVDVIAKLPHSMTVKGVRSFLGYAGFYRRFIQDFSKIARPMTHLEKETSFVFSKDCIDAFETLKKKLTEAPILVVPDWNLPFKLMYFANFHSGSFIIKGMSSHKRRNSLKTLNITSGTIPTFFGYVQIKSFDGVCMTKKLMISSKLVMKDLPGAIMVPISPARKYILVAVDYLSKWVEAKALPTIDARVVVKFIKSLFARFKSLTPDMSERWQHTVVPECPQFWSLTMLNKQKNTSVAPPSIDIVKKWFATIGYGEEVFAKWTLKKSLLPPSKEATKGGSSKVPTSSKTGNLKRKKESSLAIDSNPSQTSASTPIVVEMHKEDQQATGNPKYLRVTRKEKSNPQLISDSTTKADPGISALMTLYLNNRSQKHKLELEKNNVEAEVALLKAQPSFSNMGQLNELLANLALTLSRGRKTLKTLNRAKEVNQRKQQSTPPHITQITPTIITTTTTHVQSPCFSSPPKSFFKHEREQTKEDKGKKTMSSKDDEEESTESDSDDDTIHLAASVVGSSRIKKVKKFDFVTEGGKHIHLTKEEINQQKKIEEDVKAEAAKRKSEVRKEELVDLLGLKVVEKYYNAKLQKGPITLKVYREDDTSTGVSTDSDDTMSDVTPVGVTSVVQEGVTPSKVDMTVDVGKHNSSDDTIVPESFPPLSTPVNTAGNALGKFLYANITSKPSGIKVKVRTLFTPEGNEIDVNNPLILKKWHPDENLLKEDVSIVPVWVKLYDVHVTAFNEDGLSAIATKLVDNDVEFGTNRVTSNLGNNEATPSGKLRLDNDGNPQVPTGIVESDSEMDVVYDETANLMIPTNGNDRSPGLDDHSRTFSSLLLAEIDKTKLGSTQADEDH</sequence>
<accession>A0A6L2LYB6</accession>